<evidence type="ECO:0000313" key="2">
    <source>
        <dbReference type="Proteomes" id="UP000191931"/>
    </source>
</evidence>
<reference evidence="1 2" key="1">
    <citation type="submission" date="2017-03" db="EMBL/GenBank/DDBJ databases">
        <authorList>
            <person name="Afonso C.L."/>
            <person name="Miller P.J."/>
            <person name="Scott M.A."/>
            <person name="Spackman E."/>
            <person name="Goraichik I."/>
            <person name="Dimitrov K.M."/>
            <person name="Suarez D.L."/>
            <person name="Swayne D.E."/>
        </authorList>
    </citation>
    <scope>NUCLEOTIDE SEQUENCE [LARGE SCALE GENOMIC DNA]</scope>
    <source>
        <strain evidence="1">PRJEB14757</strain>
    </source>
</reference>
<organism evidence="1 2">
    <name type="scientific">Desulfamplus magnetovallimortis</name>
    <dbReference type="NCBI Taxonomy" id="1246637"/>
    <lineage>
        <taxon>Bacteria</taxon>
        <taxon>Pseudomonadati</taxon>
        <taxon>Thermodesulfobacteriota</taxon>
        <taxon>Desulfobacteria</taxon>
        <taxon>Desulfobacterales</taxon>
        <taxon>Desulfobacteraceae</taxon>
        <taxon>Desulfamplus</taxon>
    </lineage>
</organism>
<dbReference type="EMBL" id="FWEV01000307">
    <property type="protein sequence ID" value="SLM32349.1"/>
    <property type="molecule type" value="Genomic_DNA"/>
</dbReference>
<sequence length="76" mass="9088">MLKLNAQTRQKILTPTIHKLSEKEAEFQHKDFNERIKRLRNSSFEELEKVLQERESVKPEAILRLESRIVEARKDS</sequence>
<dbReference type="RefSeq" id="WP_080801939.1">
    <property type="nucleotide sequence ID" value="NZ_LT828542.1"/>
</dbReference>
<protein>
    <submittedName>
        <fullName evidence="1">Uncharacterized protein</fullName>
    </submittedName>
</protein>
<keyword evidence="2" id="KW-1185">Reference proteome</keyword>
<evidence type="ECO:0000313" key="1">
    <source>
        <dbReference type="EMBL" id="SLM32349.1"/>
    </source>
</evidence>
<dbReference type="AlphaFoldDB" id="A0A1W1HIP2"/>
<dbReference type="Proteomes" id="UP000191931">
    <property type="component" value="Unassembled WGS sequence"/>
</dbReference>
<accession>A0A1W1HIP2</accession>
<proteinExistence type="predicted"/>
<name>A0A1W1HIP2_9BACT</name>
<gene>
    <name evidence="1" type="ORF">MTBBW1_630043</name>
</gene>